<sequence length="255" mass="27393">MEMESSMPPSITEHNALLVRYLMVFLIGYVLLAVHAGADIRKKTDAANPAPQIEPGKAKLVDLASLPPQLRRTVDNEIKRLRAGDGVLYGDMTPEEAHDLESADGRALPLDGALDRVIAHAKVPPADVSASDLAGYTLAGVVPEGPGQDGPWTSVKRVYRRPDGVLVMLHEWAYAAEGGGVLGVRELMNASVQHGATRCPAQFAIRRAPTGQVVSELRWFTDAKVFTLSVAQDVLADGGKDHGKAWLLHLAEAIE</sequence>
<dbReference type="RefSeq" id="WP_259451691.1">
    <property type="nucleotide sequence ID" value="NZ_CP119520.1"/>
</dbReference>
<dbReference type="Proteomes" id="UP001165263">
    <property type="component" value="Unassembled WGS sequence"/>
</dbReference>
<name>A0ABT2C5R6_9BURK</name>
<protein>
    <recommendedName>
        <fullName evidence="4">Methanolan biosynthesis EpsI domain-containing protein</fullName>
    </recommendedName>
</protein>
<keyword evidence="1" id="KW-1133">Transmembrane helix</keyword>
<evidence type="ECO:0000256" key="1">
    <source>
        <dbReference type="SAM" id="Phobius"/>
    </source>
</evidence>
<keyword evidence="1" id="KW-0812">Transmembrane</keyword>
<keyword evidence="3" id="KW-1185">Reference proteome</keyword>
<comment type="caution">
    <text evidence="2">The sequence shown here is derived from an EMBL/GenBank/DDBJ whole genome shotgun (WGS) entry which is preliminary data.</text>
</comment>
<evidence type="ECO:0000313" key="3">
    <source>
        <dbReference type="Proteomes" id="UP001165263"/>
    </source>
</evidence>
<accession>A0ABT2C5R6</accession>
<proteinExistence type="predicted"/>
<gene>
    <name evidence="2" type="ORF">NX786_25400</name>
</gene>
<feature type="transmembrane region" description="Helical" evidence="1">
    <location>
        <begin position="20"/>
        <end position="38"/>
    </location>
</feature>
<dbReference type="EMBL" id="JANUHC010000010">
    <property type="protein sequence ID" value="MCS0632676.1"/>
    <property type="molecule type" value="Genomic_DNA"/>
</dbReference>
<organism evidence="2 3">
    <name type="scientific">Telluria mixta</name>
    <dbReference type="NCBI Taxonomy" id="34071"/>
    <lineage>
        <taxon>Bacteria</taxon>
        <taxon>Pseudomonadati</taxon>
        <taxon>Pseudomonadota</taxon>
        <taxon>Betaproteobacteria</taxon>
        <taxon>Burkholderiales</taxon>
        <taxon>Oxalobacteraceae</taxon>
        <taxon>Telluria group</taxon>
        <taxon>Telluria</taxon>
    </lineage>
</organism>
<evidence type="ECO:0008006" key="4">
    <source>
        <dbReference type="Google" id="ProtNLM"/>
    </source>
</evidence>
<evidence type="ECO:0000313" key="2">
    <source>
        <dbReference type="EMBL" id="MCS0632676.1"/>
    </source>
</evidence>
<keyword evidence="1" id="KW-0472">Membrane</keyword>
<reference evidence="2" key="1">
    <citation type="submission" date="2022-08" db="EMBL/GenBank/DDBJ databases">
        <title>Reclassification of Massilia species as members of the genera Telluria, Duganella, Pseudoduganella, Mokoshia gen. nov. and Zemynaea gen. nov. using orthogonal and non-orthogonal genome-based approaches.</title>
        <authorList>
            <person name="Bowman J.P."/>
        </authorList>
    </citation>
    <scope>NUCLEOTIDE SEQUENCE</scope>
    <source>
        <strain evidence="2">LMG 11547</strain>
    </source>
</reference>